<keyword evidence="4 9" id="KW-1133">Transmembrane helix</keyword>
<protein>
    <recommendedName>
        <fullName evidence="10">Ig-like domain-containing protein</fullName>
    </recommendedName>
</protein>
<dbReference type="SUPFAM" id="SSF48726">
    <property type="entry name" value="Immunoglobulin"/>
    <property type="match status" value="2"/>
</dbReference>
<feature type="compositionally biased region" description="Basic and acidic residues" evidence="8">
    <location>
        <begin position="335"/>
        <end position="497"/>
    </location>
</feature>
<reference evidence="11" key="2">
    <citation type="submission" date="2025-08" db="UniProtKB">
        <authorList>
            <consortium name="Ensembl"/>
        </authorList>
    </citation>
    <scope>IDENTIFICATION</scope>
</reference>
<reference evidence="11" key="3">
    <citation type="submission" date="2025-09" db="UniProtKB">
        <authorList>
            <consortium name="Ensembl"/>
        </authorList>
    </citation>
    <scope>IDENTIFICATION</scope>
</reference>
<accession>A0A665WSI0</accession>
<dbReference type="InterPro" id="IPR013783">
    <property type="entry name" value="Ig-like_fold"/>
</dbReference>
<dbReference type="Ensembl" id="ENSENLT00000048113.1">
    <property type="protein sequence ID" value="ENSENLP00000046974.1"/>
    <property type="gene ID" value="ENSENLG00000019891.1"/>
</dbReference>
<dbReference type="InterPro" id="IPR013106">
    <property type="entry name" value="Ig_V-set"/>
</dbReference>
<evidence type="ECO:0000259" key="10">
    <source>
        <dbReference type="PROSITE" id="PS50835"/>
    </source>
</evidence>
<evidence type="ECO:0000256" key="4">
    <source>
        <dbReference type="ARBA" id="ARBA00022989"/>
    </source>
</evidence>
<keyword evidence="2 9" id="KW-0812">Transmembrane</keyword>
<dbReference type="Pfam" id="PF07686">
    <property type="entry name" value="V-set"/>
    <property type="match status" value="1"/>
</dbReference>
<evidence type="ECO:0000256" key="9">
    <source>
        <dbReference type="SAM" id="Phobius"/>
    </source>
</evidence>
<evidence type="ECO:0000256" key="5">
    <source>
        <dbReference type="ARBA" id="ARBA00023136"/>
    </source>
</evidence>
<keyword evidence="5 9" id="KW-0472">Membrane</keyword>
<dbReference type="Proteomes" id="UP000472264">
    <property type="component" value="Chromosome 21"/>
</dbReference>
<evidence type="ECO:0000313" key="12">
    <source>
        <dbReference type="Proteomes" id="UP000472264"/>
    </source>
</evidence>
<dbReference type="OMA" id="PTYSWKT"/>
<sequence length="497" mass="56182">HRVLTCCRSLDVSIPKQLYEVARGGEITMSCSFIPALTDFKTLILTWEAFPDNPDNENYIIVVSESVATYIMNNPVDIAPDYEGRTTLEVNLNSKMSTLRLTKVTMQDNRRYQCSVIIPNDIDGTTAATTSLLVLVAPSVPSCRIEGTAEYWHNISLICMSEEGSPKPTYNWMTYSVENVHREFPPKTAINDGVVSLYNISKEMSGFYICTSTNRVGSASCNMTLAVMPGSINTGSIAGIAIGVIAGLLVLGIIIFCCCRKKGKKDKYAEGAPNDVQFYDKDAPETGENYLDDKLDNETVQHYQHEDKAAIPENYQKEGPPGHKMEDDQQSYNSSKDRNYGKGSDIDSHRDQDIKYDHKVRDHLDDQRYRHGGSREHLDDQRGRNGGSREHLDDQRGRYGGSREHLDGQRGRYGGSREHLDDQRGRYVGSREHLDDQRGRYGGSREHLEDQRGRYGGSREHLDDQRGRYGGSREHLDDQRGRYGGSRDRLDDEHNRY</sequence>
<name>A0A665WSI0_ECHNA</name>
<keyword evidence="7" id="KW-0393">Immunoglobulin domain</keyword>
<evidence type="ECO:0000256" key="7">
    <source>
        <dbReference type="ARBA" id="ARBA00023319"/>
    </source>
</evidence>
<dbReference type="InterPro" id="IPR003599">
    <property type="entry name" value="Ig_sub"/>
</dbReference>
<dbReference type="Gene3D" id="2.60.40.10">
    <property type="entry name" value="Immunoglobulins"/>
    <property type="match status" value="2"/>
</dbReference>
<dbReference type="InterPro" id="IPR007110">
    <property type="entry name" value="Ig-like_dom"/>
</dbReference>
<evidence type="ECO:0000256" key="6">
    <source>
        <dbReference type="ARBA" id="ARBA00023157"/>
    </source>
</evidence>
<keyword evidence="6" id="KW-1015">Disulfide bond</keyword>
<keyword evidence="3" id="KW-0732">Signal</keyword>
<evidence type="ECO:0000256" key="8">
    <source>
        <dbReference type="SAM" id="MobiDB-lite"/>
    </source>
</evidence>
<dbReference type="InParanoid" id="A0A665WSI0"/>
<proteinExistence type="predicted"/>
<dbReference type="PANTHER" id="PTHR44969:SF1">
    <property type="entry name" value="CELL SURFACE A33 ANTIGEN"/>
    <property type="match status" value="1"/>
</dbReference>
<feature type="domain" description="Ig-like" evidence="10">
    <location>
        <begin position="138"/>
        <end position="226"/>
    </location>
</feature>
<dbReference type="SMART" id="SM00409">
    <property type="entry name" value="IG"/>
    <property type="match status" value="2"/>
</dbReference>
<organism evidence="11 12">
    <name type="scientific">Echeneis naucrates</name>
    <name type="common">Live sharksucker</name>
    <dbReference type="NCBI Taxonomy" id="173247"/>
    <lineage>
        <taxon>Eukaryota</taxon>
        <taxon>Metazoa</taxon>
        <taxon>Chordata</taxon>
        <taxon>Craniata</taxon>
        <taxon>Vertebrata</taxon>
        <taxon>Euteleostomi</taxon>
        <taxon>Actinopterygii</taxon>
        <taxon>Neopterygii</taxon>
        <taxon>Teleostei</taxon>
        <taxon>Neoteleostei</taxon>
        <taxon>Acanthomorphata</taxon>
        <taxon>Carangaria</taxon>
        <taxon>Carangiformes</taxon>
        <taxon>Echeneidae</taxon>
        <taxon>Echeneis</taxon>
    </lineage>
</organism>
<dbReference type="InterPro" id="IPR036179">
    <property type="entry name" value="Ig-like_dom_sf"/>
</dbReference>
<comment type="subcellular location">
    <subcellularLocation>
        <location evidence="1">Membrane</location>
        <topology evidence="1">Single-pass type I membrane protein</topology>
    </subcellularLocation>
</comment>
<feature type="domain" description="Ig-like" evidence="10">
    <location>
        <begin position="20"/>
        <end position="131"/>
    </location>
</feature>
<gene>
    <name evidence="11" type="primary">LOC115062135</name>
</gene>
<dbReference type="AlphaFoldDB" id="A0A665WSI0"/>
<feature type="transmembrane region" description="Helical" evidence="9">
    <location>
        <begin position="237"/>
        <end position="259"/>
    </location>
</feature>
<evidence type="ECO:0000256" key="2">
    <source>
        <dbReference type="ARBA" id="ARBA00022692"/>
    </source>
</evidence>
<evidence type="ECO:0000256" key="3">
    <source>
        <dbReference type="ARBA" id="ARBA00022729"/>
    </source>
</evidence>
<dbReference type="PROSITE" id="PS50835">
    <property type="entry name" value="IG_LIKE"/>
    <property type="match status" value="2"/>
</dbReference>
<evidence type="ECO:0000256" key="1">
    <source>
        <dbReference type="ARBA" id="ARBA00004479"/>
    </source>
</evidence>
<keyword evidence="12" id="KW-1185">Reference proteome</keyword>
<feature type="region of interest" description="Disordered" evidence="8">
    <location>
        <begin position="306"/>
        <end position="497"/>
    </location>
</feature>
<dbReference type="InterPro" id="IPR042474">
    <property type="entry name" value="A33"/>
</dbReference>
<dbReference type="FunFam" id="2.60.40.10:FF:000095">
    <property type="entry name" value="immunoglobulin superfamily member 11 isoform X1"/>
    <property type="match status" value="1"/>
</dbReference>
<evidence type="ECO:0000313" key="11">
    <source>
        <dbReference type="Ensembl" id="ENSENLP00000046974.1"/>
    </source>
</evidence>
<dbReference type="PANTHER" id="PTHR44969">
    <property type="entry name" value="CELL SURFACE A33 ANTIGEN"/>
    <property type="match status" value="1"/>
</dbReference>
<reference evidence="11" key="1">
    <citation type="submission" date="2021-04" db="EMBL/GenBank/DDBJ databases">
        <authorList>
            <consortium name="Wellcome Sanger Institute Data Sharing"/>
        </authorList>
    </citation>
    <scope>NUCLEOTIDE SEQUENCE [LARGE SCALE GENOMIC DNA]</scope>
</reference>
<dbReference type="GO" id="GO:0005886">
    <property type="term" value="C:plasma membrane"/>
    <property type="evidence" value="ECO:0007669"/>
    <property type="project" value="InterPro"/>
</dbReference>